<sequence>MRSADSGARVQCAWRWPRWQHLCPIGAPQPRTSATRRMLQVTRQRRTVVAIALNVLALGFSSTAFLSTYWCQGIHKVVKPICNPERGQHVNCVHMNGTTVGGEEILVASAATAGGAGGGVNASRDGPVGAVSYRSVHVVRYTWDTGDDKYAYRFFHTGFWLSCEENIYKEGEQCRSFVDLIPSAERGVLWLAITSEALYIGLLAIGFLLMCLELCQQRNIVGALRLNAFASVFTVLAGLLGMVAHMMYTTVFQVTAHLGPEDWRPQSWDYGWSFCLAWVSFTCCMASSVTTLNTYTKTVLEFRHRRKVFQQKLRERDVFMDPEVLLGLWPGTAKRCNPDEGDLELGIRSAAAALTEHCGDSRSSRHPDHGPPNLWPGSGAALRGAAEAVILAHGLQPSDGGAGSGGTIREHHGPGVAASRKNAAREPFSSCGRHALRGAAEALAMAHGSMESERGPHGVFVNPQRQASVEDKMY</sequence>
<protein>
    <submittedName>
        <fullName evidence="9">Germ cell-specific gene 1-like protein</fullName>
    </submittedName>
</protein>
<keyword evidence="3 7" id="KW-0812">Transmembrane</keyword>
<keyword evidence="4 7" id="KW-1133">Transmembrane helix</keyword>
<dbReference type="Pfam" id="PF07803">
    <property type="entry name" value="GSG-1"/>
    <property type="match status" value="1"/>
</dbReference>
<comment type="subcellular location">
    <subcellularLocation>
        <location evidence="1">Membrane</location>
        <topology evidence="1">Multi-pass membrane protein</topology>
    </subcellularLocation>
</comment>
<dbReference type="InterPro" id="IPR050579">
    <property type="entry name" value="PMP-22/EMP/MP20-like"/>
</dbReference>
<dbReference type="AlphaFoldDB" id="A0AAJ7X687"/>
<evidence type="ECO:0000256" key="7">
    <source>
        <dbReference type="SAM" id="Phobius"/>
    </source>
</evidence>
<feature type="region of interest" description="Disordered" evidence="6">
    <location>
        <begin position="451"/>
        <end position="474"/>
    </location>
</feature>
<feature type="transmembrane region" description="Helical" evidence="7">
    <location>
        <begin position="47"/>
        <end position="70"/>
    </location>
</feature>
<dbReference type="Gene3D" id="1.20.140.150">
    <property type="match status" value="1"/>
</dbReference>
<dbReference type="PANTHER" id="PTHR10671">
    <property type="entry name" value="EPITHELIAL MEMBRANE PROTEIN-RELATED"/>
    <property type="match status" value="1"/>
</dbReference>
<dbReference type="GO" id="GO:0005886">
    <property type="term" value="C:plasma membrane"/>
    <property type="evidence" value="ECO:0007669"/>
    <property type="project" value="TreeGrafter"/>
</dbReference>
<evidence type="ECO:0000256" key="1">
    <source>
        <dbReference type="ARBA" id="ARBA00004141"/>
    </source>
</evidence>
<evidence type="ECO:0000256" key="2">
    <source>
        <dbReference type="ARBA" id="ARBA00007425"/>
    </source>
</evidence>
<dbReference type="KEGG" id="pmrn:116949635"/>
<evidence type="ECO:0000256" key="6">
    <source>
        <dbReference type="SAM" id="MobiDB-lite"/>
    </source>
</evidence>
<feature type="region of interest" description="Disordered" evidence="6">
    <location>
        <begin position="395"/>
        <end position="425"/>
    </location>
</feature>
<gene>
    <name evidence="9" type="primary">LOC116949635</name>
</gene>
<organism evidence="8 9">
    <name type="scientific">Petromyzon marinus</name>
    <name type="common">Sea lamprey</name>
    <dbReference type="NCBI Taxonomy" id="7757"/>
    <lineage>
        <taxon>Eukaryota</taxon>
        <taxon>Metazoa</taxon>
        <taxon>Chordata</taxon>
        <taxon>Craniata</taxon>
        <taxon>Vertebrata</taxon>
        <taxon>Cyclostomata</taxon>
        <taxon>Hyperoartia</taxon>
        <taxon>Petromyzontiformes</taxon>
        <taxon>Petromyzontidae</taxon>
        <taxon>Petromyzon</taxon>
    </lineage>
</organism>
<feature type="transmembrane region" description="Helical" evidence="7">
    <location>
        <begin position="188"/>
        <end position="212"/>
    </location>
</feature>
<evidence type="ECO:0000256" key="4">
    <source>
        <dbReference type="ARBA" id="ARBA00022989"/>
    </source>
</evidence>
<reference evidence="9" key="1">
    <citation type="submission" date="2025-08" db="UniProtKB">
        <authorList>
            <consortium name="RefSeq"/>
        </authorList>
    </citation>
    <scope>IDENTIFICATION</scope>
    <source>
        <tissue evidence="9">Sperm</tissue>
    </source>
</reference>
<evidence type="ECO:0000256" key="3">
    <source>
        <dbReference type="ARBA" id="ARBA00022692"/>
    </source>
</evidence>
<evidence type="ECO:0000313" key="9">
    <source>
        <dbReference type="RefSeq" id="XP_032823054.1"/>
    </source>
</evidence>
<keyword evidence="5 7" id="KW-0472">Membrane</keyword>
<dbReference type="RefSeq" id="XP_032823054.1">
    <property type="nucleotide sequence ID" value="XM_032967163.1"/>
</dbReference>
<feature type="transmembrane region" description="Helical" evidence="7">
    <location>
        <begin position="270"/>
        <end position="296"/>
    </location>
</feature>
<comment type="similarity">
    <text evidence="2">Belongs to the GSG1 family.</text>
</comment>
<evidence type="ECO:0000256" key="5">
    <source>
        <dbReference type="ARBA" id="ARBA00023136"/>
    </source>
</evidence>
<keyword evidence="8" id="KW-1185">Reference proteome</keyword>
<accession>A0AAJ7X687</accession>
<dbReference type="GeneID" id="116949635"/>
<name>A0AAJ7X687_PETMA</name>
<dbReference type="Proteomes" id="UP001318040">
    <property type="component" value="Chromosome 37"/>
</dbReference>
<evidence type="ECO:0000313" key="8">
    <source>
        <dbReference type="Proteomes" id="UP001318040"/>
    </source>
</evidence>
<dbReference type="PANTHER" id="PTHR10671:SF99">
    <property type="entry name" value="GERM CELL-SPECIFIC GENE 1-LIKE PROTEIN"/>
    <property type="match status" value="1"/>
</dbReference>
<feature type="transmembrane region" description="Helical" evidence="7">
    <location>
        <begin position="224"/>
        <end position="250"/>
    </location>
</feature>
<dbReference type="InterPro" id="IPR012478">
    <property type="entry name" value="GSG-1"/>
</dbReference>
<proteinExistence type="inferred from homology"/>